<accession>A0ACC2T966</accession>
<reference evidence="1" key="1">
    <citation type="submission" date="2022-04" db="EMBL/GenBank/DDBJ databases">
        <title>Genome of the entomopathogenic fungus Entomophthora muscae.</title>
        <authorList>
            <person name="Elya C."/>
            <person name="Lovett B.R."/>
            <person name="Lee E."/>
            <person name="Macias A.M."/>
            <person name="Hajek A.E."/>
            <person name="De Bivort B.L."/>
            <person name="Kasson M.T."/>
            <person name="De Fine Licht H.H."/>
            <person name="Stajich J.E."/>
        </authorList>
    </citation>
    <scope>NUCLEOTIDE SEQUENCE</scope>
    <source>
        <strain evidence="1">Berkeley</strain>
    </source>
</reference>
<comment type="caution">
    <text evidence="1">The sequence shown here is derived from an EMBL/GenBank/DDBJ whole genome shotgun (WGS) entry which is preliminary data.</text>
</comment>
<proteinExistence type="predicted"/>
<dbReference type="Proteomes" id="UP001165960">
    <property type="component" value="Unassembled WGS sequence"/>
</dbReference>
<organism evidence="1 2">
    <name type="scientific">Entomophthora muscae</name>
    <dbReference type="NCBI Taxonomy" id="34485"/>
    <lineage>
        <taxon>Eukaryota</taxon>
        <taxon>Fungi</taxon>
        <taxon>Fungi incertae sedis</taxon>
        <taxon>Zoopagomycota</taxon>
        <taxon>Entomophthoromycotina</taxon>
        <taxon>Entomophthoromycetes</taxon>
        <taxon>Entomophthorales</taxon>
        <taxon>Entomophthoraceae</taxon>
        <taxon>Entomophthora</taxon>
    </lineage>
</organism>
<protein>
    <submittedName>
        <fullName evidence="1">Uncharacterized protein</fullName>
    </submittedName>
</protein>
<evidence type="ECO:0000313" key="1">
    <source>
        <dbReference type="EMBL" id="KAJ9071194.1"/>
    </source>
</evidence>
<name>A0ACC2T966_9FUNG</name>
<dbReference type="EMBL" id="QTSX02003501">
    <property type="protein sequence ID" value="KAJ9071194.1"/>
    <property type="molecule type" value="Genomic_DNA"/>
</dbReference>
<keyword evidence="2" id="KW-1185">Reference proteome</keyword>
<sequence length="198" mass="22504">MQPDILSSLLVDKKVDLNYTGLSVSPEKAKRRGSSAHLPDAKKIRLPTHQRSRLLQNQAPDPGSGRQAHPPSLDRLDKVDNLEQVIWKRPPKPSIPTLTSEITSKSSSRPLPEVFEHDVIGYPDPILQGSRRVQPRRRPHPPQGPVRRPSKIHRLSQRLLPQRSRKLPPSPTTSITRNKIIDFYPTSHKKQRSHSFLV</sequence>
<evidence type="ECO:0000313" key="2">
    <source>
        <dbReference type="Proteomes" id="UP001165960"/>
    </source>
</evidence>
<gene>
    <name evidence="1" type="ORF">DSO57_1039439</name>
</gene>